<evidence type="ECO:0000256" key="3">
    <source>
        <dbReference type="ARBA" id="ARBA00022692"/>
    </source>
</evidence>
<keyword evidence="5 6" id="KW-0472">Membrane</keyword>
<feature type="domain" description="EamA" evidence="7">
    <location>
        <begin position="148"/>
        <end position="281"/>
    </location>
</feature>
<protein>
    <submittedName>
        <fullName evidence="9">EamA family transporter</fullName>
    </submittedName>
</protein>
<name>A0A0U5BJ31_9PROT</name>
<keyword evidence="4 6" id="KW-1133">Transmembrane helix</keyword>
<dbReference type="PATRIC" id="fig|431306.5.peg.1263"/>
<evidence type="ECO:0000256" key="5">
    <source>
        <dbReference type="ARBA" id="ARBA00023136"/>
    </source>
</evidence>
<reference evidence="8" key="1">
    <citation type="submission" date="2014-09" db="EMBL/GenBank/DDBJ databases">
        <authorList>
            <person name="Magalhaes I.L.F."/>
            <person name="Oliveira U."/>
            <person name="Santos F.R."/>
            <person name="Vidigal T.H.D.A."/>
            <person name="Brescovit A.D."/>
            <person name="Santos A.J."/>
        </authorList>
    </citation>
    <scope>NUCLEOTIDE SEQUENCE</scope>
    <source>
        <strain evidence="8">LMG 23848T</strain>
    </source>
</reference>
<evidence type="ECO:0000313" key="9">
    <source>
        <dbReference type="EMBL" id="NHO38597.1"/>
    </source>
</evidence>
<dbReference type="STRING" id="431306.AGA_1242"/>
<dbReference type="EMBL" id="WOTE01000001">
    <property type="protein sequence ID" value="NHO38597.1"/>
    <property type="molecule type" value="Genomic_DNA"/>
</dbReference>
<evidence type="ECO:0000256" key="2">
    <source>
        <dbReference type="ARBA" id="ARBA00007362"/>
    </source>
</evidence>
<feature type="transmembrane region" description="Helical" evidence="6">
    <location>
        <begin position="38"/>
        <end position="58"/>
    </location>
</feature>
<dbReference type="InterPro" id="IPR050638">
    <property type="entry name" value="AA-Vitamin_Transporters"/>
</dbReference>
<dbReference type="GO" id="GO:0016020">
    <property type="term" value="C:membrane"/>
    <property type="evidence" value="ECO:0007669"/>
    <property type="project" value="UniProtKB-SubCell"/>
</dbReference>
<dbReference type="Proteomes" id="UP000068250">
    <property type="component" value="Chromosome I"/>
</dbReference>
<dbReference type="AlphaFoldDB" id="A0A0U5BJ31"/>
<dbReference type="PANTHER" id="PTHR32322:SF2">
    <property type="entry name" value="EAMA DOMAIN-CONTAINING PROTEIN"/>
    <property type="match status" value="1"/>
</dbReference>
<evidence type="ECO:0000313" key="10">
    <source>
        <dbReference type="Proteomes" id="UP000068250"/>
    </source>
</evidence>
<keyword evidence="11" id="KW-1185">Reference proteome</keyword>
<dbReference type="InterPro" id="IPR037185">
    <property type="entry name" value="EmrE-like"/>
</dbReference>
<dbReference type="InterPro" id="IPR000620">
    <property type="entry name" value="EamA_dom"/>
</dbReference>
<feature type="transmembrane region" description="Helical" evidence="6">
    <location>
        <begin position="122"/>
        <end position="140"/>
    </location>
</feature>
<feature type="transmembrane region" description="Helical" evidence="6">
    <location>
        <begin position="178"/>
        <end position="199"/>
    </location>
</feature>
<dbReference type="SUPFAM" id="SSF103481">
    <property type="entry name" value="Multidrug resistance efflux transporter EmrE"/>
    <property type="match status" value="1"/>
</dbReference>
<feature type="transmembrane region" description="Helical" evidence="6">
    <location>
        <begin position="70"/>
        <end position="89"/>
    </location>
</feature>
<dbReference type="Proteomes" id="UP000657200">
    <property type="component" value="Unassembled WGS sequence"/>
</dbReference>
<comment type="subcellular location">
    <subcellularLocation>
        <location evidence="1">Membrane</location>
        <topology evidence="1">Multi-pass membrane protein</topology>
    </subcellularLocation>
</comment>
<evidence type="ECO:0000259" key="7">
    <source>
        <dbReference type="Pfam" id="PF00892"/>
    </source>
</evidence>
<feature type="transmembrane region" description="Helical" evidence="6">
    <location>
        <begin position="146"/>
        <end position="166"/>
    </location>
</feature>
<dbReference type="EMBL" id="LN609302">
    <property type="protein sequence ID" value="CEF55205.1"/>
    <property type="molecule type" value="Genomic_DNA"/>
</dbReference>
<sequence length="299" mass="32033">MSTPTFSVRERLAALAQVTGGMLCLQFGSSYAKLLFPAFGAAGMVGLRTFFAAIILMVFYRSWHAISRKVLLLVLPYGLALTCMNYFFYLALGRLPLGTTVALEFTGPLVLSFIHTRRWSDVVWTSLTVLGLVLLLRPESAIRPDFVGIIFALLAATCWALYIIFARNIAGKLPSGQACSLGMLCGAGIVFIPCTAPALWTGLHIPTLLGVSVLVALCSSALPYALEMQAMQKLSAREFGVLCSLEPVSAALAGAMLLHEIPSLPRLCGILCIVLASLGTVLMPQRSKPIAQDGPVLPE</sequence>
<gene>
    <name evidence="8" type="primary">eamA</name>
    <name evidence="8" type="ORF">AGA_1242</name>
    <name evidence="9" type="ORF">GOB80_02660</name>
</gene>
<reference evidence="10" key="2">
    <citation type="submission" date="2014-09" db="EMBL/GenBank/DDBJ databases">
        <authorList>
            <person name="Illeghems K.G."/>
        </authorList>
    </citation>
    <scope>NUCLEOTIDE SEQUENCE [LARGE SCALE GENOMIC DNA]</scope>
    <source>
        <strain evidence="10">LMG 23848T</strain>
    </source>
</reference>
<organism evidence="8 10">
    <name type="scientific">Acetobacter ghanensis</name>
    <dbReference type="NCBI Taxonomy" id="431306"/>
    <lineage>
        <taxon>Bacteria</taxon>
        <taxon>Pseudomonadati</taxon>
        <taxon>Pseudomonadota</taxon>
        <taxon>Alphaproteobacteria</taxon>
        <taxon>Acetobacterales</taxon>
        <taxon>Acetobacteraceae</taxon>
        <taxon>Acetobacter</taxon>
    </lineage>
</organism>
<dbReference type="OrthoDB" id="9815120at2"/>
<feature type="transmembrane region" description="Helical" evidence="6">
    <location>
        <begin position="12"/>
        <end position="32"/>
    </location>
</feature>
<keyword evidence="3 6" id="KW-0812">Transmembrane</keyword>
<reference evidence="9 11" key="3">
    <citation type="journal article" date="2020" name="Int. J. Syst. Evol. Microbiol.">
        <title>Novel acetic acid bacteria from cider fermentations: Acetobacter conturbans sp. nov. and Acetobacter fallax sp. nov.</title>
        <authorList>
            <person name="Sombolestani A.S."/>
            <person name="Cleenwerck I."/>
            <person name="Cnockaert M."/>
            <person name="Borremans W."/>
            <person name="Wieme A.D."/>
            <person name="De Vuyst L."/>
            <person name="Vandamme P."/>
        </authorList>
    </citation>
    <scope>NUCLEOTIDE SEQUENCE [LARGE SCALE GENOMIC DNA]</scope>
    <source>
        <strain evidence="9 11">LMG 23848</strain>
    </source>
</reference>
<dbReference type="RefSeq" id="WP_059023433.1">
    <property type="nucleotide sequence ID" value="NZ_LN609302.1"/>
</dbReference>
<dbReference type="PANTHER" id="PTHR32322">
    <property type="entry name" value="INNER MEMBRANE TRANSPORTER"/>
    <property type="match status" value="1"/>
</dbReference>
<accession>A0A0U5BJ31</accession>
<feature type="transmembrane region" description="Helical" evidence="6">
    <location>
        <begin position="205"/>
        <end position="226"/>
    </location>
</feature>
<proteinExistence type="inferred from homology"/>
<evidence type="ECO:0000313" key="8">
    <source>
        <dbReference type="EMBL" id="CEF55205.1"/>
    </source>
</evidence>
<comment type="similarity">
    <text evidence="2">Belongs to the EamA transporter family.</text>
</comment>
<feature type="transmembrane region" description="Helical" evidence="6">
    <location>
        <begin position="95"/>
        <end position="115"/>
    </location>
</feature>
<feature type="transmembrane region" description="Helical" evidence="6">
    <location>
        <begin position="238"/>
        <end position="258"/>
    </location>
</feature>
<evidence type="ECO:0000256" key="1">
    <source>
        <dbReference type="ARBA" id="ARBA00004141"/>
    </source>
</evidence>
<dbReference type="Pfam" id="PF00892">
    <property type="entry name" value="EamA"/>
    <property type="match status" value="1"/>
</dbReference>
<evidence type="ECO:0000256" key="6">
    <source>
        <dbReference type="SAM" id="Phobius"/>
    </source>
</evidence>
<feature type="transmembrane region" description="Helical" evidence="6">
    <location>
        <begin position="264"/>
        <end position="283"/>
    </location>
</feature>
<evidence type="ECO:0000256" key="4">
    <source>
        <dbReference type="ARBA" id="ARBA00022989"/>
    </source>
</evidence>
<evidence type="ECO:0000313" key="11">
    <source>
        <dbReference type="Proteomes" id="UP000657200"/>
    </source>
</evidence>